<protein>
    <recommendedName>
        <fullName evidence="3">YvrJ family protein</fullName>
    </recommendedName>
</protein>
<dbReference type="Pfam" id="PF12841">
    <property type="entry name" value="YvrJ"/>
    <property type="match status" value="1"/>
</dbReference>
<keyword evidence="1" id="KW-0812">Transmembrane</keyword>
<keyword evidence="1" id="KW-1133">Transmembrane helix</keyword>
<comment type="caution">
    <text evidence="2">The sequence shown here is derived from an EMBL/GenBank/DDBJ whole genome shotgun (WGS) entry which is preliminary data.</text>
</comment>
<proteinExistence type="predicted"/>
<gene>
    <name evidence="2" type="ORF">LCGC14_2020110</name>
</gene>
<dbReference type="AlphaFoldDB" id="A0A0F9HB26"/>
<evidence type="ECO:0000313" key="2">
    <source>
        <dbReference type="EMBL" id="KKL78910.1"/>
    </source>
</evidence>
<dbReference type="EMBL" id="LAZR01023318">
    <property type="protein sequence ID" value="KKL78910.1"/>
    <property type="molecule type" value="Genomic_DNA"/>
</dbReference>
<evidence type="ECO:0000256" key="1">
    <source>
        <dbReference type="SAM" id="Phobius"/>
    </source>
</evidence>
<evidence type="ECO:0008006" key="3">
    <source>
        <dbReference type="Google" id="ProtNLM"/>
    </source>
</evidence>
<feature type="transmembrane region" description="Helical" evidence="1">
    <location>
        <begin position="13"/>
        <end position="33"/>
    </location>
</feature>
<name>A0A0F9HB26_9ZZZZ</name>
<dbReference type="InterPro" id="IPR024419">
    <property type="entry name" value="YvrJ"/>
</dbReference>
<organism evidence="2">
    <name type="scientific">marine sediment metagenome</name>
    <dbReference type="NCBI Taxonomy" id="412755"/>
    <lineage>
        <taxon>unclassified sequences</taxon>
        <taxon>metagenomes</taxon>
        <taxon>ecological metagenomes</taxon>
    </lineage>
</organism>
<accession>A0A0F9HB26</accession>
<keyword evidence="1" id="KW-0472">Membrane</keyword>
<reference evidence="2" key="1">
    <citation type="journal article" date="2015" name="Nature">
        <title>Complex archaea that bridge the gap between prokaryotes and eukaryotes.</title>
        <authorList>
            <person name="Spang A."/>
            <person name="Saw J.H."/>
            <person name="Jorgensen S.L."/>
            <person name="Zaremba-Niedzwiedzka K."/>
            <person name="Martijn J."/>
            <person name="Lind A.E."/>
            <person name="van Eijk R."/>
            <person name="Schleper C."/>
            <person name="Guy L."/>
            <person name="Ettema T.J."/>
        </authorList>
    </citation>
    <scope>NUCLEOTIDE SEQUENCE</scope>
</reference>
<sequence>MQTPNGIPPMLRYGIYAIQQVGFPIGVAAYLLFRADGLLRGLTDAFLSQQAAFLANQNALEALLRAIQP</sequence>